<evidence type="ECO:0000256" key="3">
    <source>
        <dbReference type="SAM" id="SignalP"/>
    </source>
</evidence>
<dbReference type="RefSeq" id="WP_085085558.1">
    <property type="nucleotide sequence ID" value="NZ_FXAK01000005.1"/>
</dbReference>
<dbReference type="InterPro" id="IPR038352">
    <property type="entry name" value="Imelysin_sf"/>
</dbReference>
<proteinExistence type="predicted"/>
<evidence type="ECO:0000313" key="6">
    <source>
        <dbReference type="Proteomes" id="UP000192936"/>
    </source>
</evidence>
<dbReference type="InterPro" id="IPR034984">
    <property type="entry name" value="Imelysin-like_IPPA"/>
</dbReference>
<feature type="chain" id="PRO_5012755930" description="Imelysin-like domain-containing protein" evidence="3">
    <location>
        <begin position="28"/>
        <end position="371"/>
    </location>
</feature>
<dbReference type="AlphaFoldDB" id="A0A1X7F9R7"/>
<dbReference type="CDD" id="cd14659">
    <property type="entry name" value="Imelysin-like_IPPA"/>
    <property type="match status" value="1"/>
</dbReference>
<accession>A0A1X7F9R7</accession>
<sequence length="371" mass="39005">MRRRIVLGLMSAAAAVAALLPRTPAFAARQSDKDAAFLGGMVRTHALPRFDALVAAANAYVDTLDRFAAGPTAAGLEEARTAHTKVTDAWASVQHLRPGPLTMNLRADRMSFWPERPGVVQRQIGQILRDHDPKLLQPGALARQSAAVQGLTVLERLLFDEGVTADNFTGSDAKKYRGQLAVAAARNIAAIATEARDGWKELEAPLAAGQPTVLGPTASEAVNTLYSAAITAMQVVIDQKLMAPLGGSIEDAKPLVVEALRSGRSLRNIALNLEGLRALLMGEHGGPGFVSLLPANDDGATAKQAIDESFAAAIGAVEAIPGPLDKAVTDPAARKKTESALRLVKAARVEMLGTLAPLLDITLGFNELDGD</sequence>
<feature type="domain" description="Imelysin-like" evidence="4">
    <location>
        <begin position="46"/>
        <end position="345"/>
    </location>
</feature>
<evidence type="ECO:0000313" key="5">
    <source>
        <dbReference type="EMBL" id="SMF48759.1"/>
    </source>
</evidence>
<evidence type="ECO:0000259" key="4">
    <source>
        <dbReference type="Pfam" id="PF09375"/>
    </source>
</evidence>
<dbReference type="STRING" id="286727.SAMN02982917_2407"/>
<reference evidence="5 6" key="1">
    <citation type="submission" date="2017-04" db="EMBL/GenBank/DDBJ databases">
        <authorList>
            <person name="Afonso C.L."/>
            <person name="Miller P.J."/>
            <person name="Scott M.A."/>
            <person name="Spackman E."/>
            <person name="Goraichik I."/>
            <person name="Dimitrov K.M."/>
            <person name="Suarez D.L."/>
            <person name="Swayne D.E."/>
        </authorList>
    </citation>
    <scope>NUCLEOTIDE SEQUENCE [LARGE SCALE GENOMIC DNA]</scope>
    <source>
        <strain evidence="5 6">A2P</strain>
    </source>
</reference>
<dbReference type="GO" id="GO:0030313">
    <property type="term" value="C:cell envelope"/>
    <property type="evidence" value="ECO:0007669"/>
    <property type="project" value="UniProtKB-SubCell"/>
</dbReference>
<name>A0A1X7F9R7_9PROT</name>
<comment type="subcellular location">
    <subcellularLocation>
        <location evidence="1">Cell envelope</location>
    </subcellularLocation>
</comment>
<dbReference type="Proteomes" id="UP000192936">
    <property type="component" value="Unassembled WGS sequence"/>
</dbReference>
<dbReference type="Gene3D" id="1.20.1420.20">
    <property type="entry name" value="M75 peptidase, HXXE motif"/>
    <property type="match status" value="1"/>
</dbReference>
<gene>
    <name evidence="5" type="ORF">SAMN02982917_2407</name>
</gene>
<feature type="signal peptide" evidence="3">
    <location>
        <begin position="1"/>
        <end position="27"/>
    </location>
</feature>
<keyword evidence="2 3" id="KW-0732">Signal</keyword>
<evidence type="ECO:0000256" key="2">
    <source>
        <dbReference type="ARBA" id="ARBA00022729"/>
    </source>
</evidence>
<dbReference type="InterPro" id="IPR018976">
    <property type="entry name" value="Imelysin-like"/>
</dbReference>
<dbReference type="Pfam" id="PF09375">
    <property type="entry name" value="Peptidase_M75"/>
    <property type="match status" value="1"/>
</dbReference>
<evidence type="ECO:0000256" key="1">
    <source>
        <dbReference type="ARBA" id="ARBA00004196"/>
    </source>
</evidence>
<protein>
    <recommendedName>
        <fullName evidence="4">Imelysin-like domain-containing protein</fullName>
    </recommendedName>
</protein>
<dbReference type="EMBL" id="FXAK01000005">
    <property type="protein sequence ID" value="SMF48759.1"/>
    <property type="molecule type" value="Genomic_DNA"/>
</dbReference>
<dbReference type="OrthoDB" id="5729110at2"/>
<organism evidence="5 6">
    <name type="scientific">Azospirillum oryzae</name>
    <dbReference type="NCBI Taxonomy" id="286727"/>
    <lineage>
        <taxon>Bacteria</taxon>
        <taxon>Pseudomonadati</taxon>
        <taxon>Pseudomonadota</taxon>
        <taxon>Alphaproteobacteria</taxon>
        <taxon>Rhodospirillales</taxon>
        <taxon>Azospirillaceae</taxon>
        <taxon>Azospirillum</taxon>
    </lineage>
</organism>